<reference evidence="1 2" key="1">
    <citation type="submission" date="2018-09" db="EMBL/GenBank/DDBJ databases">
        <title>Genomic Encyclopedia of Archaeal and Bacterial Type Strains, Phase II (KMG-II): from individual species to whole genera.</title>
        <authorList>
            <person name="Goeker M."/>
        </authorList>
    </citation>
    <scope>NUCLEOTIDE SEQUENCE [LARGE SCALE GENOMIC DNA]</scope>
    <source>
        <strain evidence="1 2">DSM 27148</strain>
    </source>
</reference>
<protein>
    <submittedName>
        <fullName evidence="1">Uncharacterized protein</fullName>
    </submittedName>
</protein>
<organism evidence="1 2">
    <name type="scientific">Mangrovibacterium diazotrophicum</name>
    <dbReference type="NCBI Taxonomy" id="1261403"/>
    <lineage>
        <taxon>Bacteria</taxon>
        <taxon>Pseudomonadati</taxon>
        <taxon>Bacteroidota</taxon>
        <taxon>Bacteroidia</taxon>
        <taxon>Marinilabiliales</taxon>
        <taxon>Prolixibacteraceae</taxon>
        <taxon>Mangrovibacterium</taxon>
    </lineage>
</organism>
<evidence type="ECO:0000313" key="2">
    <source>
        <dbReference type="Proteomes" id="UP000283387"/>
    </source>
</evidence>
<name>A0A419VX66_9BACT</name>
<dbReference type="Proteomes" id="UP000283387">
    <property type="component" value="Unassembled WGS sequence"/>
</dbReference>
<gene>
    <name evidence="1" type="ORF">BC643_3815</name>
</gene>
<proteinExistence type="predicted"/>
<dbReference type="AlphaFoldDB" id="A0A419VX66"/>
<keyword evidence="2" id="KW-1185">Reference proteome</keyword>
<sequence length="54" mass="6610">MIIKMSKFREIVDIFFASNKQVYKLLNLQEYELMFFNIYYLTFFETQPLNSPVC</sequence>
<dbReference type="EMBL" id="RAPN01000003">
    <property type="protein sequence ID" value="RKD87808.1"/>
    <property type="molecule type" value="Genomic_DNA"/>
</dbReference>
<evidence type="ECO:0000313" key="1">
    <source>
        <dbReference type="EMBL" id="RKD87808.1"/>
    </source>
</evidence>
<accession>A0A419VX66</accession>
<comment type="caution">
    <text evidence="1">The sequence shown here is derived from an EMBL/GenBank/DDBJ whole genome shotgun (WGS) entry which is preliminary data.</text>
</comment>